<dbReference type="Proteomes" id="UP001248822">
    <property type="component" value="Unassembled WGS sequence"/>
</dbReference>
<accession>A0AAE4IWC6</accession>
<dbReference type="AlphaFoldDB" id="A0AAE4IWC6"/>
<dbReference type="RefSeq" id="WP_310826700.1">
    <property type="nucleotide sequence ID" value="NZ_JAQGEC010000013.1"/>
</dbReference>
<dbReference type="EMBL" id="JAQGEC010000013">
    <property type="protein sequence ID" value="MDR9891492.1"/>
    <property type="molecule type" value="Genomic_DNA"/>
</dbReference>
<gene>
    <name evidence="2" type="ORF">O7047_14810</name>
</gene>
<keyword evidence="1" id="KW-0812">Transmembrane</keyword>
<proteinExistence type="predicted"/>
<evidence type="ECO:0000313" key="2">
    <source>
        <dbReference type="EMBL" id="MDR9891492.1"/>
    </source>
</evidence>
<feature type="transmembrane region" description="Helical" evidence="1">
    <location>
        <begin position="15"/>
        <end position="35"/>
    </location>
</feature>
<name>A0AAE4IWC6_9ENTR</name>
<reference evidence="2" key="1">
    <citation type="submission" date="2022-12" db="EMBL/GenBank/DDBJ databases">
        <title>NDM-1 containing novel ST 2018 Pseudenterobacter timonensis.</title>
        <authorList>
            <person name="Halder G."/>
            <person name="Mandal S."/>
            <person name="Dutta S."/>
        </authorList>
    </citation>
    <scope>NUCLEOTIDE SEQUENCE</scope>
    <source>
        <strain evidence="2">CNCI147</strain>
    </source>
</reference>
<evidence type="ECO:0000256" key="1">
    <source>
        <dbReference type="SAM" id="Phobius"/>
    </source>
</evidence>
<keyword evidence="1" id="KW-0472">Membrane</keyword>
<protein>
    <submittedName>
        <fullName evidence="2">Uncharacterized protein</fullName>
    </submittedName>
</protein>
<sequence>MYYAQKTGALMSDSYAGLIGAVVGAIITGGFAWFTDWRKNRSKNKKDLEVLSLKLTYKLERYVALCLECSEDDGREYYHEDEGRCSGSLFRGYNIEFPEFNLGKFEDIDWKLLPVNLMHEIFTLPTKVNSARQRFAKEWNEFDEHLNDDYPTTIRAKELTDLAIYFYNVSSSLRTLAGLPLPEDSIIIDTLNKNKIRNDEDYNRLFIRKE</sequence>
<evidence type="ECO:0000313" key="3">
    <source>
        <dbReference type="Proteomes" id="UP001248822"/>
    </source>
</evidence>
<comment type="caution">
    <text evidence="2">The sequence shown here is derived from an EMBL/GenBank/DDBJ whole genome shotgun (WGS) entry which is preliminary data.</text>
</comment>
<organism evidence="2 3">
    <name type="scientific">Pseudenterobacter timonensis</name>
    <dbReference type="NCBI Taxonomy" id="1755099"/>
    <lineage>
        <taxon>Bacteria</taxon>
        <taxon>Pseudomonadati</taxon>
        <taxon>Pseudomonadota</taxon>
        <taxon>Gammaproteobacteria</taxon>
        <taxon>Enterobacterales</taxon>
        <taxon>Enterobacteriaceae</taxon>
        <taxon>Pseudenterobacter</taxon>
    </lineage>
</organism>
<keyword evidence="1" id="KW-1133">Transmembrane helix</keyword>